<evidence type="ECO:0000313" key="2">
    <source>
        <dbReference type="Proteomes" id="UP001341840"/>
    </source>
</evidence>
<proteinExistence type="predicted"/>
<keyword evidence="2" id="KW-1185">Reference proteome</keyword>
<organism evidence="1 2">
    <name type="scientific">Stylosanthes scabra</name>
    <dbReference type="NCBI Taxonomy" id="79078"/>
    <lineage>
        <taxon>Eukaryota</taxon>
        <taxon>Viridiplantae</taxon>
        <taxon>Streptophyta</taxon>
        <taxon>Embryophyta</taxon>
        <taxon>Tracheophyta</taxon>
        <taxon>Spermatophyta</taxon>
        <taxon>Magnoliopsida</taxon>
        <taxon>eudicotyledons</taxon>
        <taxon>Gunneridae</taxon>
        <taxon>Pentapetalae</taxon>
        <taxon>rosids</taxon>
        <taxon>fabids</taxon>
        <taxon>Fabales</taxon>
        <taxon>Fabaceae</taxon>
        <taxon>Papilionoideae</taxon>
        <taxon>50 kb inversion clade</taxon>
        <taxon>dalbergioids sensu lato</taxon>
        <taxon>Dalbergieae</taxon>
        <taxon>Pterocarpus clade</taxon>
        <taxon>Stylosanthes</taxon>
    </lineage>
</organism>
<sequence length="134" mass="14914">MAVTVAAAFRSKKPHTYTHLRQLLLFSHHMHDGHTTPISLPPTTTKLDHPFSNTPYHFTSFKPLSLRGNFPNPSLTRYEVVPVAEAEVAVLLLVPVIQGLSIQRMGARIEPLLTRADTGGGQYRPPPMVLKEKL</sequence>
<reference evidence="1 2" key="1">
    <citation type="journal article" date="2023" name="Plants (Basel)">
        <title>Bridging the Gap: Combining Genomics and Transcriptomics Approaches to Understand Stylosanthes scabra, an Orphan Legume from the Brazilian Caatinga.</title>
        <authorList>
            <person name="Ferreira-Neto J.R.C."/>
            <person name="da Silva M.D."/>
            <person name="Binneck E."/>
            <person name="de Melo N.F."/>
            <person name="da Silva R.H."/>
            <person name="de Melo A.L.T.M."/>
            <person name="Pandolfi V."/>
            <person name="Bustamante F.O."/>
            <person name="Brasileiro-Vidal A.C."/>
            <person name="Benko-Iseppon A.M."/>
        </authorList>
    </citation>
    <scope>NUCLEOTIDE SEQUENCE [LARGE SCALE GENOMIC DNA]</scope>
    <source>
        <tissue evidence="1">Leaves</tissue>
    </source>
</reference>
<name>A0ABU6TSE9_9FABA</name>
<protein>
    <submittedName>
        <fullName evidence="1">Uncharacterized protein</fullName>
    </submittedName>
</protein>
<dbReference type="Proteomes" id="UP001341840">
    <property type="component" value="Unassembled WGS sequence"/>
</dbReference>
<gene>
    <name evidence="1" type="ORF">PIB30_079214</name>
</gene>
<accession>A0ABU6TSE9</accession>
<dbReference type="EMBL" id="JASCZI010091737">
    <property type="protein sequence ID" value="MED6151115.1"/>
    <property type="molecule type" value="Genomic_DNA"/>
</dbReference>
<evidence type="ECO:0000313" key="1">
    <source>
        <dbReference type="EMBL" id="MED6151115.1"/>
    </source>
</evidence>
<comment type="caution">
    <text evidence="1">The sequence shown here is derived from an EMBL/GenBank/DDBJ whole genome shotgun (WGS) entry which is preliminary data.</text>
</comment>